<dbReference type="SUPFAM" id="SSF51445">
    <property type="entry name" value="(Trans)glycosidases"/>
    <property type="match status" value="1"/>
</dbReference>
<dbReference type="InterPro" id="IPR031704">
    <property type="entry name" value="Glyco_hydro_36_N"/>
</dbReference>
<evidence type="ECO:0000256" key="5">
    <source>
        <dbReference type="ARBA" id="ARBA00023295"/>
    </source>
</evidence>
<dbReference type="EC" id="3.2.1.22" evidence="3"/>
<dbReference type="InterPro" id="IPR038417">
    <property type="entry name" value="Alpga-gal_N_sf"/>
</dbReference>
<proteinExistence type="predicted"/>
<accession>A0A5N6TZ14</accession>
<dbReference type="Pfam" id="PF02065">
    <property type="entry name" value="Melibiase"/>
    <property type="match status" value="1"/>
</dbReference>
<keyword evidence="4 7" id="KW-0378">Hydrolase</keyword>
<dbReference type="EMBL" id="ML742068">
    <property type="protein sequence ID" value="KAE8151580.1"/>
    <property type="molecule type" value="Genomic_DNA"/>
</dbReference>
<dbReference type="PRINTS" id="PR00743">
    <property type="entry name" value="GLHYDRLASE36"/>
</dbReference>
<dbReference type="Proteomes" id="UP000325780">
    <property type="component" value="Unassembled WGS sequence"/>
</dbReference>
<dbReference type="GO" id="GO:0004557">
    <property type="term" value="F:alpha-galactosidase activity"/>
    <property type="evidence" value="ECO:0007669"/>
    <property type="project" value="UniProtKB-EC"/>
</dbReference>
<dbReference type="Gene3D" id="2.70.98.60">
    <property type="entry name" value="alpha-galactosidase from lactobacil brevis"/>
    <property type="match status" value="1"/>
</dbReference>
<dbReference type="InterPro" id="IPR017853">
    <property type="entry name" value="GH"/>
</dbReference>
<evidence type="ECO:0000256" key="1">
    <source>
        <dbReference type="ARBA" id="ARBA00001255"/>
    </source>
</evidence>
<comment type="subunit">
    <text evidence="2">Homotetramer.</text>
</comment>
<organism evidence="7 8">
    <name type="scientific">Aspergillus avenaceus</name>
    <dbReference type="NCBI Taxonomy" id="36643"/>
    <lineage>
        <taxon>Eukaryota</taxon>
        <taxon>Fungi</taxon>
        <taxon>Dikarya</taxon>
        <taxon>Ascomycota</taxon>
        <taxon>Pezizomycotina</taxon>
        <taxon>Eurotiomycetes</taxon>
        <taxon>Eurotiomycetidae</taxon>
        <taxon>Eurotiales</taxon>
        <taxon>Aspergillaceae</taxon>
        <taxon>Aspergillus</taxon>
        <taxon>Aspergillus subgen. Circumdati</taxon>
    </lineage>
</organism>
<comment type="catalytic activity">
    <reaction evidence="1">
        <text>Hydrolysis of terminal, non-reducing alpha-D-galactose residues in alpha-D-galactosides, including galactose oligosaccharides, galactomannans and galactolipids.</text>
        <dbReference type="EC" id="3.2.1.22"/>
    </reaction>
</comment>
<dbReference type="Gene3D" id="3.20.20.70">
    <property type="entry name" value="Aldolase class I"/>
    <property type="match status" value="1"/>
</dbReference>
<dbReference type="OrthoDB" id="5795902at2759"/>
<dbReference type="PANTHER" id="PTHR43053">
    <property type="entry name" value="GLYCOSIDASE FAMILY 31"/>
    <property type="match status" value="1"/>
</dbReference>
<dbReference type="AlphaFoldDB" id="A0A5N6TZ14"/>
<feature type="domain" description="Glycosyl hydrolase family 36 N-terminal" evidence="6">
    <location>
        <begin position="79"/>
        <end position="145"/>
    </location>
</feature>
<dbReference type="CDD" id="cd14791">
    <property type="entry name" value="GH36"/>
    <property type="match status" value="1"/>
</dbReference>
<sequence>MSLPQSIVLKSDALRIQVFIDNNGSAFLQEVLPLPGSSRTSVSKYFADSYAPFVEARLAGEGTAKHKSSKSLIGSYVGTRLKYNSHQIHQQGDSHTLDITLKDVVAKITVVAHLTIYREIPILRATTTVSNDSDADVVVTQLSSLVIGGLTTGSEKWWLDYTVSVPNNSWFREAQWIEHTLPSLGIDDYGVYGRPEMHAASLGHYSVSNHGTFSTEGHLPMGLLKRVDDGETWLWQVENNGSWRWEIGDWRDGVYLAVGGPEEVDHDWRQRLAPGETFTTVPVALCHVLGDYQKAFAAMTQYRRQIRRKHQDHDRLPIIFNDYMNCLMGDPTDEKILALIEPVAKSGAEYFVIDAGWYADDSGWWDDVGLWEPSKKRFPMGFAELLSRLKANGLTPGLWIEPEVIGVRSVVADQLPREAFFQRNGQRIVEKGRYQLDYRHPSVRERMNAVIHRLVTQYGVGYFKFDYNIEITQGTDIDCFSPGSGQLDHNRAYLRWINELHDRYPNLLIENCSSGAQRMDYAMLAVHALQSTSDQQDADRYAAIVAALPTAVTPEQSATWVYPQPEWHDEINTMTVVNSLLGRVHLSGRLDLLKPHQFELVKQGMDVYRAIRRDLATAVAFWPLGLPHWHDEWIALGMAAQTRGKDSGQWYVAVWRRGGSESIELPIPALCNRVLKLSLLYPSTFLCDMSWEPSRGVLRVHISSNMAARLLKLSVIES</sequence>
<keyword evidence="8" id="KW-1185">Reference proteome</keyword>
<dbReference type="InterPro" id="IPR050985">
    <property type="entry name" value="Alpha-glycosidase_related"/>
</dbReference>
<dbReference type="Pfam" id="PF16875">
    <property type="entry name" value="Glyco_hydro_36N"/>
    <property type="match status" value="1"/>
</dbReference>
<evidence type="ECO:0000256" key="4">
    <source>
        <dbReference type="ARBA" id="ARBA00022801"/>
    </source>
</evidence>
<evidence type="ECO:0000313" key="8">
    <source>
        <dbReference type="Proteomes" id="UP000325780"/>
    </source>
</evidence>
<evidence type="ECO:0000256" key="3">
    <source>
        <dbReference type="ARBA" id="ARBA00012755"/>
    </source>
</evidence>
<name>A0A5N6TZ14_ASPAV</name>
<evidence type="ECO:0000256" key="2">
    <source>
        <dbReference type="ARBA" id="ARBA00011881"/>
    </source>
</evidence>
<dbReference type="PANTHER" id="PTHR43053:SF3">
    <property type="entry name" value="ALPHA-GALACTOSIDASE C-RELATED"/>
    <property type="match status" value="1"/>
</dbReference>
<dbReference type="InterPro" id="IPR002252">
    <property type="entry name" value="Glyco_hydro_36"/>
</dbReference>
<gene>
    <name evidence="7" type="ORF">BDV25DRAFT_138712</name>
</gene>
<keyword evidence="5" id="KW-0326">Glycosidase</keyword>
<reference evidence="7 8" key="1">
    <citation type="submission" date="2019-04" db="EMBL/GenBank/DDBJ databases">
        <title>Friends and foes A comparative genomics study of 23 Aspergillus species from section Flavi.</title>
        <authorList>
            <consortium name="DOE Joint Genome Institute"/>
            <person name="Kjaerbolling I."/>
            <person name="Vesth T."/>
            <person name="Frisvad J.C."/>
            <person name="Nybo J.L."/>
            <person name="Theobald S."/>
            <person name="Kildgaard S."/>
            <person name="Isbrandt T."/>
            <person name="Kuo A."/>
            <person name="Sato A."/>
            <person name="Lyhne E.K."/>
            <person name="Kogle M.E."/>
            <person name="Wiebenga A."/>
            <person name="Kun R.S."/>
            <person name="Lubbers R.J."/>
            <person name="Makela M.R."/>
            <person name="Barry K."/>
            <person name="Chovatia M."/>
            <person name="Clum A."/>
            <person name="Daum C."/>
            <person name="Haridas S."/>
            <person name="He G."/>
            <person name="LaButti K."/>
            <person name="Lipzen A."/>
            <person name="Mondo S."/>
            <person name="Riley R."/>
            <person name="Salamov A."/>
            <person name="Simmons B.A."/>
            <person name="Magnuson J.K."/>
            <person name="Henrissat B."/>
            <person name="Mortensen U.H."/>
            <person name="Larsen T.O."/>
            <person name="Devries R.P."/>
            <person name="Grigoriev I.V."/>
            <person name="Machida M."/>
            <person name="Baker S.E."/>
            <person name="Andersen M.R."/>
        </authorList>
    </citation>
    <scope>NUCLEOTIDE SEQUENCE [LARGE SCALE GENOMIC DNA]</scope>
    <source>
        <strain evidence="7 8">IBT 18842</strain>
    </source>
</reference>
<dbReference type="InterPro" id="IPR013785">
    <property type="entry name" value="Aldolase_TIM"/>
</dbReference>
<evidence type="ECO:0000259" key="6">
    <source>
        <dbReference type="Pfam" id="PF16875"/>
    </source>
</evidence>
<dbReference type="GO" id="GO:0016052">
    <property type="term" value="P:carbohydrate catabolic process"/>
    <property type="evidence" value="ECO:0007669"/>
    <property type="project" value="InterPro"/>
</dbReference>
<protein>
    <recommendedName>
        <fullName evidence="3">alpha-galactosidase</fullName>
        <ecNumber evidence="3">3.2.1.22</ecNumber>
    </recommendedName>
</protein>
<evidence type="ECO:0000313" key="7">
    <source>
        <dbReference type="EMBL" id="KAE8151580.1"/>
    </source>
</evidence>